<dbReference type="STRING" id="1318628.MARLIPOL_02525"/>
<protein>
    <recommendedName>
        <fullName evidence="4">DUF2845 domain-containing protein</fullName>
    </recommendedName>
</protein>
<feature type="signal peptide" evidence="1">
    <location>
        <begin position="1"/>
        <end position="24"/>
    </location>
</feature>
<gene>
    <name evidence="2" type="ORF">MARLIPOL_02525</name>
</gene>
<organism evidence="2 3">
    <name type="scientific">Marinobacter lipolyticus SM19</name>
    <dbReference type="NCBI Taxonomy" id="1318628"/>
    <lineage>
        <taxon>Bacteria</taxon>
        <taxon>Pseudomonadati</taxon>
        <taxon>Pseudomonadota</taxon>
        <taxon>Gammaproteobacteria</taxon>
        <taxon>Pseudomonadales</taxon>
        <taxon>Marinobacteraceae</taxon>
        <taxon>Marinobacter</taxon>
    </lineage>
</organism>
<dbReference type="HOGENOM" id="CLU_123183_0_0_6"/>
<reference evidence="2 3" key="1">
    <citation type="journal article" date="2013" name="Genome Announc.">
        <title>Draft Genome Sequence of the Moderately Halophilic Bacterium Marinobacter lipolyticus Strain SM19.</title>
        <authorList>
            <person name="Papke R.T."/>
            <person name="de la Haba R.R."/>
            <person name="Infante-Dominguez C."/>
            <person name="Perez D."/>
            <person name="Sanchez-Porro C."/>
            <person name="Lapierre P."/>
            <person name="Ventosa A."/>
        </authorList>
    </citation>
    <scope>NUCLEOTIDE SEQUENCE [LARGE SCALE GENOMIC DNA]</scope>
    <source>
        <strain evidence="2 3">SM19</strain>
    </source>
</reference>
<dbReference type="RefSeq" id="WP_012136504.1">
    <property type="nucleotide sequence ID" value="NZ_KE007306.1"/>
</dbReference>
<evidence type="ECO:0000313" key="3">
    <source>
        <dbReference type="Proteomes" id="UP000016540"/>
    </source>
</evidence>
<dbReference type="PATRIC" id="fig|1318628.3.peg.505"/>
<evidence type="ECO:0008006" key="4">
    <source>
        <dbReference type="Google" id="ProtNLM"/>
    </source>
</evidence>
<keyword evidence="3" id="KW-1185">Reference proteome</keyword>
<sequence>MNVTRATKVLASLTLLLTINPVMAAFRCGSALVSQGDWPLEVEERCGEPDYVATYPQTVVPGLGVVQTEEHWYYNRGPQSFIRRLVFRNGKLHREDSLGYGFYPDNAGPCTTGALQEGISEFEVVARCGQPLSRQVTWQVVTPGRAGLAHRSYPVPVEEWLYELSNTQFRRVITLRNGRVVDVESTKKPY</sequence>
<dbReference type="Proteomes" id="UP000016540">
    <property type="component" value="Unassembled WGS sequence"/>
</dbReference>
<dbReference type="eggNOG" id="ENOG5033EDZ">
    <property type="taxonomic scope" value="Bacteria"/>
</dbReference>
<proteinExistence type="predicted"/>
<evidence type="ECO:0000256" key="1">
    <source>
        <dbReference type="SAM" id="SignalP"/>
    </source>
</evidence>
<evidence type="ECO:0000313" key="2">
    <source>
        <dbReference type="EMBL" id="EON93544.1"/>
    </source>
</evidence>
<comment type="caution">
    <text evidence="2">The sequence shown here is derived from an EMBL/GenBank/DDBJ whole genome shotgun (WGS) entry which is preliminary data.</text>
</comment>
<dbReference type="EMBL" id="ASAD01000006">
    <property type="protein sequence ID" value="EON93544.1"/>
    <property type="molecule type" value="Genomic_DNA"/>
</dbReference>
<accession>R8B4T6</accession>
<dbReference type="Pfam" id="PF11006">
    <property type="entry name" value="DUF2845"/>
    <property type="match status" value="2"/>
</dbReference>
<dbReference type="InterPro" id="IPR021268">
    <property type="entry name" value="DUF2845"/>
</dbReference>
<dbReference type="AlphaFoldDB" id="R8B4T6"/>
<feature type="chain" id="PRO_5004462539" description="DUF2845 domain-containing protein" evidence="1">
    <location>
        <begin position="25"/>
        <end position="190"/>
    </location>
</feature>
<keyword evidence="1" id="KW-0732">Signal</keyword>
<dbReference type="OrthoDB" id="8906462at2"/>
<name>R8B4T6_9GAMM</name>